<keyword evidence="6" id="KW-1015">Disulfide bond</keyword>
<keyword evidence="4 8" id="KW-0186">Copper</keyword>
<dbReference type="OrthoDB" id="1915887at2759"/>
<evidence type="ECO:0000256" key="1">
    <source>
        <dbReference type="ARBA" id="ARBA00004569"/>
    </source>
</evidence>
<organism evidence="10 11">
    <name type="scientific">Seminavis robusta</name>
    <dbReference type="NCBI Taxonomy" id="568900"/>
    <lineage>
        <taxon>Eukaryota</taxon>
        <taxon>Sar</taxon>
        <taxon>Stramenopiles</taxon>
        <taxon>Ochrophyta</taxon>
        <taxon>Bacillariophyta</taxon>
        <taxon>Bacillariophyceae</taxon>
        <taxon>Bacillariophycidae</taxon>
        <taxon>Naviculales</taxon>
        <taxon>Naviculaceae</taxon>
        <taxon>Seminavis</taxon>
    </lineage>
</organism>
<evidence type="ECO:0000313" key="10">
    <source>
        <dbReference type="EMBL" id="CAB9509456.1"/>
    </source>
</evidence>
<keyword evidence="7" id="KW-0143">Chaperone</keyword>
<keyword evidence="11" id="KW-1185">Reference proteome</keyword>
<evidence type="ECO:0000256" key="7">
    <source>
        <dbReference type="ARBA" id="ARBA00023186"/>
    </source>
</evidence>
<comment type="caution">
    <text evidence="10">The sequence shown here is derived from an EMBL/GenBank/DDBJ whole genome shotgun (WGS) entry which is preliminary data.</text>
</comment>
<feature type="binding site" evidence="8">
    <location>
        <position position="29"/>
    </location>
    <ligand>
        <name>Cu cation</name>
        <dbReference type="ChEBI" id="CHEBI:23378"/>
    </ligand>
</feature>
<sequence>MGQGASTPAEPPQPKKKKVGIKSGKPICCCCPDTKKPRDECVVFKGEEHPDCIKLIEAHKACLRAEGFDVK</sequence>
<evidence type="ECO:0000256" key="2">
    <source>
        <dbReference type="ARBA" id="ARBA00009241"/>
    </source>
</evidence>
<dbReference type="EMBL" id="CAICTM010000389">
    <property type="protein sequence ID" value="CAB9509456.1"/>
    <property type="molecule type" value="Genomic_DNA"/>
</dbReference>
<dbReference type="PANTHER" id="PTHR16719">
    <property type="entry name" value="CYTOCHROME C OXIDASE COPPER CHAPERONE"/>
    <property type="match status" value="1"/>
</dbReference>
<dbReference type="GO" id="GO:0005758">
    <property type="term" value="C:mitochondrial intermembrane space"/>
    <property type="evidence" value="ECO:0007669"/>
    <property type="project" value="UniProtKB-SubCell"/>
</dbReference>
<evidence type="ECO:0000256" key="3">
    <source>
        <dbReference type="ARBA" id="ARBA00022723"/>
    </source>
</evidence>
<dbReference type="GO" id="GO:0005507">
    <property type="term" value="F:copper ion binding"/>
    <property type="evidence" value="ECO:0007669"/>
    <property type="project" value="InterPro"/>
</dbReference>
<evidence type="ECO:0000256" key="5">
    <source>
        <dbReference type="ARBA" id="ARBA00023128"/>
    </source>
</evidence>
<dbReference type="GO" id="GO:0016531">
    <property type="term" value="F:copper chaperone activity"/>
    <property type="evidence" value="ECO:0007669"/>
    <property type="project" value="InterPro"/>
</dbReference>
<evidence type="ECO:0000256" key="8">
    <source>
        <dbReference type="PIRSR" id="PIRSR607745-1"/>
    </source>
</evidence>
<dbReference type="Proteomes" id="UP001153069">
    <property type="component" value="Unassembled WGS sequence"/>
</dbReference>
<feature type="region of interest" description="Disordered" evidence="9">
    <location>
        <begin position="1"/>
        <end position="22"/>
    </location>
</feature>
<comment type="similarity">
    <text evidence="2">Belongs to the COX17 family.</text>
</comment>
<dbReference type="SUPFAM" id="SSF47072">
    <property type="entry name" value="Cysteine alpha-hairpin motif"/>
    <property type="match status" value="1"/>
</dbReference>
<dbReference type="Gene3D" id="1.10.287.1130">
    <property type="entry name" value="CytochromE C oxidase copper chaperone"/>
    <property type="match status" value="1"/>
</dbReference>
<evidence type="ECO:0000256" key="4">
    <source>
        <dbReference type="ARBA" id="ARBA00023008"/>
    </source>
</evidence>
<gene>
    <name evidence="10" type="ORF">SEMRO_390_G132920.1</name>
</gene>
<comment type="subcellular location">
    <subcellularLocation>
        <location evidence="1">Mitochondrion intermembrane space</location>
    </subcellularLocation>
</comment>
<protein>
    <submittedName>
        <fullName evidence="10">Oxidase copper chaperone</fullName>
    </submittedName>
</protein>
<keyword evidence="5" id="KW-0496">Mitochondrion</keyword>
<keyword evidence="3 8" id="KW-0479">Metal-binding</keyword>
<evidence type="ECO:0000313" key="11">
    <source>
        <dbReference type="Proteomes" id="UP001153069"/>
    </source>
</evidence>
<reference evidence="10" key="1">
    <citation type="submission" date="2020-06" db="EMBL/GenBank/DDBJ databases">
        <authorList>
            <consortium name="Plant Systems Biology data submission"/>
        </authorList>
    </citation>
    <scope>NUCLEOTIDE SEQUENCE</scope>
    <source>
        <strain evidence="10">D6</strain>
    </source>
</reference>
<dbReference type="InterPro" id="IPR007745">
    <property type="entry name" value="Cyt_c_oxidase_Cu-chaperone"/>
</dbReference>
<proteinExistence type="inferred from homology"/>
<feature type="binding site" evidence="8">
    <location>
        <position position="28"/>
    </location>
    <ligand>
        <name>Cu cation</name>
        <dbReference type="ChEBI" id="CHEBI:23378"/>
    </ligand>
</feature>
<dbReference type="AlphaFoldDB" id="A0A9N8HCP5"/>
<dbReference type="InterPro" id="IPR009069">
    <property type="entry name" value="Cys_alpha_HP_mot_SF"/>
</dbReference>
<accession>A0A9N8HCP5</accession>
<dbReference type="PANTHER" id="PTHR16719:SF0">
    <property type="entry name" value="CYTOCHROME C OXIDASE COPPER CHAPERONE"/>
    <property type="match status" value="1"/>
</dbReference>
<name>A0A9N8HCP5_9STRA</name>
<evidence type="ECO:0000256" key="9">
    <source>
        <dbReference type="SAM" id="MobiDB-lite"/>
    </source>
</evidence>
<dbReference type="Pfam" id="PF05051">
    <property type="entry name" value="COX17"/>
    <property type="match status" value="1"/>
</dbReference>
<evidence type="ECO:0000256" key="6">
    <source>
        <dbReference type="ARBA" id="ARBA00023157"/>
    </source>
</evidence>